<keyword evidence="3" id="KW-1185">Reference proteome</keyword>
<evidence type="ECO:0000256" key="1">
    <source>
        <dbReference type="SAM" id="Phobius"/>
    </source>
</evidence>
<feature type="transmembrane region" description="Helical" evidence="1">
    <location>
        <begin position="59"/>
        <end position="81"/>
    </location>
</feature>
<dbReference type="STRING" id="913325.N799_04585"/>
<dbReference type="Proteomes" id="UP000029989">
    <property type="component" value="Unassembled WGS sequence"/>
</dbReference>
<dbReference type="eggNOG" id="ENOG50303WG">
    <property type="taxonomic scope" value="Bacteria"/>
</dbReference>
<organism evidence="2 3">
    <name type="scientific">Lysobacter arseniciresistens ZS79</name>
    <dbReference type="NCBI Taxonomy" id="913325"/>
    <lineage>
        <taxon>Bacteria</taxon>
        <taxon>Pseudomonadati</taxon>
        <taxon>Pseudomonadota</taxon>
        <taxon>Gammaproteobacteria</taxon>
        <taxon>Lysobacterales</taxon>
        <taxon>Lysobacteraceae</taxon>
        <taxon>Novilysobacter</taxon>
    </lineage>
</organism>
<sequence length="165" mass="16740">MKLRHVFITPDLPTAEAAIRAARDGGVDNDDILLVARSDVEMDGIPDERKEADTDMLPAAVRGAGYGAGAGLLAGLVAIAIPPLGITLAGAAAAAVAGAAVGSWASALMGSSLPDPIRRKFHDEIEAGNILVVIDGSKELLAAVEPRIVSAGARPLPFEASKALS</sequence>
<dbReference type="AlphaFoldDB" id="A0A0A0F251"/>
<dbReference type="InterPro" id="IPR052948">
    <property type="entry name" value="Low_temp-induced_all0457"/>
</dbReference>
<comment type="caution">
    <text evidence="2">The sequence shown here is derived from an EMBL/GenBank/DDBJ whole genome shotgun (WGS) entry which is preliminary data.</text>
</comment>
<dbReference type="EMBL" id="AVPT01000014">
    <property type="protein sequence ID" value="KGM56383.1"/>
    <property type="molecule type" value="Genomic_DNA"/>
</dbReference>
<proteinExistence type="predicted"/>
<evidence type="ECO:0008006" key="4">
    <source>
        <dbReference type="Google" id="ProtNLM"/>
    </source>
</evidence>
<protein>
    <recommendedName>
        <fullName evidence="4">DUF1269 domain-containing protein</fullName>
    </recommendedName>
</protein>
<keyword evidence="1" id="KW-0812">Transmembrane</keyword>
<feature type="transmembrane region" description="Helical" evidence="1">
    <location>
        <begin position="87"/>
        <end position="110"/>
    </location>
</feature>
<name>A0A0A0F251_9GAMM</name>
<reference evidence="2 3" key="1">
    <citation type="journal article" date="2015" name="Stand. Genomic Sci.">
        <title>Genomic information of the arsenic-resistant bacterium Lysobacter arseniciresistens type strain ZS79(T) and comparison of Lysobacter draft genomes.</title>
        <authorList>
            <person name="Liu L."/>
            <person name="Zhang S."/>
            <person name="Luo M."/>
            <person name="Wang G."/>
        </authorList>
    </citation>
    <scope>NUCLEOTIDE SEQUENCE [LARGE SCALE GENOMIC DNA]</scope>
    <source>
        <strain evidence="2 3">ZS79</strain>
    </source>
</reference>
<gene>
    <name evidence="2" type="ORF">N799_04585</name>
</gene>
<keyword evidence="1" id="KW-0472">Membrane</keyword>
<keyword evidence="1" id="KW-1133">Transmembrane helix</keyword>
<dbReference type="RefSeq" id="WP_036210888.1">
    <property type="nucleotide sequence ID" value="NZ_AVPT01000014.1"/>
</dbReference>
<dbReference type="OrthoDB" id="6023910at2"/>
<accession>A0A0A0F251</accession>
<dbReference type="PANTHER" id="PTHR36109:SF2">
    <property type="entry name" value="MEMBRANE PROTEIN"/>
    <property type="match status" value="1"/>
</dbReference>
<dbReference type="PANTHER" id="PTHR36109">
    <property type="entry name" value="MEMBRANE PROTEIN-RELATED"/>
    <property type="match status" value="1"/>
</dbReference>
<evidence type="ECO:0000313" key="3">
    <source>
        <dbReference type="Proteomes" id="UP000029989"/>
    </source>
</evidence>
<evidence type="ECO:0000313" key="2">
    <source>
        <dbReference type="EMBL" id="KGM56383.1"/>
    </source>
</evidence>